<sequence>MAGRGETPGPARYPALRLQECQHGCGTHLGDIVSIFFRFISGNLARGAFSPEASGGGSLVVVQASPGTEHRLQGALARQ</sequence>
<evidence type="ECO:0000313" key="2">
    <source>
        <dbReference type="Proteomes" id="UP001057279"/>
    </source>
</evidence>
<dbReference type="Proteomes" id="UP001057279">
    <property type="component" value="Linkage Group LG03"/>
</dbReference>
<protein>
    <submittedName>
        <fullName evidence="1">Uncharacterized protein</fullName>
    </submittedName>
</protein>
<dbReference type="EMBL" id="CM043028">
    <property type="protein sequence ID" value="KAI4586988.1"/>
    <property type="molecule type" value="Genomic_DNA"/>
</dbReference>
<gene>
    <name evidence="1" type="ORF">MJG53_004775</name>
</gene>
<name>A0ACB9VBI4_9CETA</name>
<organism evidence="1 2">
    <name type="scientific">Ovis ammon polii x Ovis aries</name>
    <dbReference type="NCBI Taxonomy" id="2918886"/>
    <lineage>
        <taxon>Eukaryota</taxon>
        <taxon>Metazoa</taxon>
        <taxon>Chordata</taxon>
        <taxon>Craniata</taxon>
        <taxon>Vertebrata</taxon>
        <taxon>Euteleostomi</taxon>
        <taxon>Mammalia</taxon>
        <taxon>Eutheria</taxon>
        <taxon>Laurasiatheria</taxon>
        <taxon>Artiodactyla</taxon>
        <taxon>Ruminantia</taxon>
        <taxon>Pecora</taxon>
        <taxon>Bovidae</taxon>
        <taxon>Caprinae</taxon>
        <taxon>Ovis</taxon>
    </lineage>
</organism>
<keyword evidence="2" id="KW-1185">Reference proteome</keyword>
<evidence type="ECO:0000313" key="1">
    <source>
        <dbReference type="EMBL" id="KAI4586988.1"/>
    </source>
</evidence>
<proteinExistence type="predicted"/>
<accession>A0ACB9VBI4</accession>
<comment type="caution">
    <text evidence="1">The sequence shown here is derived from an EMBL/GenBank/DDBJ whole genome shotgun (WGS) entry which is preliminary data.</text>
</comment>
<reference evidence="1" key="1">
    <citation type="submission" date="2022-03" db="EMBL/GenBank/DDBJ databases">
        <title>Genomic analyses of argali, domestic sheep and their hybrids provide insights into chromosomal evolution, heterosis and genetic basis of agronomic traits.</title>
        <authorList>
            <person name="Li M."/>
        </authorList>
    </citation>
    <scope>NUCLEOTIDE SEQUENCE</scope>
    <source>
        <strain evidence="1">F1 hybrid</strain>
    </source>
</reference>